<comment type="function">
    <text evidence="6">Also exhibits azoreductase activity. Catalyzes the reductive cleavage of the azo bond in aromatic azo compounds to the corresponding amines.</text>
</comment>
<evidence type="ECO:0000313" key="8">
    <source>
        <dbReference type="EMBL" id="QKE91281.1"/>
    </source>
</evidence>
<dbReference type="GO" id="GO:0016652">
    <property type="term" value="F:oxidoreductase activity, acting on NAD(P)H as acceptor"/>
    <property type="evidence" value="ECO:0007669"/>
    <property type="project" value="UniProtKB-UniRule"/>
</dbReference>
<evidence type="ECO:0000256" key="2">
    <source>
        <dbReference type="ARBA" id="ARBA00022643"/>
    </source>
</evidence>
<dbReference type="HAMAP" id="MF_01216">
    <property type="entry name" value="Azoreductase_type1"/>
    <property type="match status" value="1"/>
</dbReference>
<dbReference type="EC" id="1.7.1.17" evidence="6"/>
<evidence type="ECO:0000256" key="6">
    <source>
        <dbReference type="HAMAP-Rule" id="MF_01216"/>
    </source>
</evidence>
<name>A0A6M8HSX4_9PROT</name>
<comment type="cofactor">
    <cofactor evidence="6">
        <name>FMN</name>
        <dbReference type="ChEBI" id="CHEBI:58210"/>
    </cofactor>
    <text evidence="6">Binds 1 FMN per subunit.</text>
</comment>
<comment type="catalytic activity">
    <reaction evidence="5">
        <text>N,N-dimethyl-1,4-phenylenediamine + anthranilate + 2 NAD(+) = 2-(4-dimethylaminophenyl)diazenylbenzoate + 2 NADH + 2 H(+)</text>
        <dbReference type="Rhea" id="RHEA:55872"/>
        <dbReference type="ChEBI" id="CHEBI:15378"/>
        <dbReference type="ChEBI" id="CHEBI:15783"/>
        <dbReference type="ChEBI" id="CHEBI:16567"/>
        <dbReference type="ChEBI" id="CHEBI:57540"/>
        <dbReference type="ChEBI" id="CHEBI:57945"/>
        <dbReference type="ChEBI" id="CHEBI:71579"/>
        <dbReference type="EC" id="1.7.1.17"/>
    </reaction>
    <physiologicalReaction direction="right-to-left" evidence="5">
        <dbReference type="Rhea" id="RHEA:55874"/>
    </physiologicalReaction>
</comment>
<dbReference type="InterPro" id="IPR023048">
    <property type="entry name" value="NADH:quinone_OxRdtase_FMN_depd"/>
</dbReference>
<keyword evidence="3 6" id="KW-0560">Oxidoreductase</keyword>
<dbReference type="GO" id="GO:0016655">
    <property type="term" value="F:oxidoreductase activity, acting on NAD(P)H, quinone or similar compound as acceptor"/>
    <property type="evidence" value="ECO:0007669"/>
    <property type="project" value="InterPro"/>
</dbReference>
<protein>
    <recommendedName>
        <fullName evidence="6">FMN dependent NADH:quinone oxidoreductase</fullName>
        <ecNumber evidence="6">1.6.5.-</ecNumber>
    </recommendedName>
    <alternativeName>
        <fullName evidence="6">Azo-dye reductase</fullName>
    </alternativeName>
    <alternativeName>
        <fullName evidence="6">FMN-dependent NADH-azo compound oxidoreductase</fullName>
    </alternativeName>
    <alternativeName>
        <fullName evidence="6">FMN-dependent NADH-azoreductase</fullName>
        <ecNumber evidence="6">1.7.1.17</ecNumber>
    </alternativeName>
</protein>
<evidence type="ECO:0000256" key="3">
    <source>
        <dbReference type="ARBA" id="ARBA00023002"/>
    </source>
</evidence>
<comment type="caution">
    <text evidence="6">Lacks conserved residue(s) required for the propagation of feature annotation.</text>
</comment>
<dbReference type="Proteomes" id="UP000500767">
    <property type="component" value="Chromosome"/>
</dbReference>
<evidence type="ECO:0000313" key="9">
    <source>
        <dbReference type="Proteomes" id="UP000500767"/>
    </source>
</evidence>
<dbReference type="InterPro" id="IPR029039">
    <property type="entry name" value="Flavoprotein-like_sf"/>
</dbReference>
<dbReference type="InterPro" id="IPR050104">
    <property type="entry name" value="FMN-dep_NADH:Q_OxRdtase_AzoR1"/>
</dbReference>
<comment type="similarity">
    <text evidence="6">Belongs to the azoreductase type 1 family.</text>
</comment>
<proteinExistence type="inferred from homology"/>
<feature type="binding site" evidence="6">
    <location>
        <begin position="16"/>
        <end position="18"/>
    </location>
    <ligand>
        <name>FMN</name>
        <dbReference type="ChEBI" id="CHEBI:58210"/>
    </ligand>
</feature>
<dbReference type="GO" id="GO:0010181">
    <property type="term" value="F:FMN binding"/>
    <property type="evidence" value="ECO:0007669"/>
    <property type="project" value="UniProtKB-UniRule"/>
</dbReference>
<dbReference type="PANTHER" id="PTHR43741:SF4">
    <property type="entry name" value="FMN-DEPENDENT NADH:QUINONE OXIDOREDUCTASE"/>
    <property type="match status" value="1"/>
</dbReference>
<accession>A0A6M8HSX4</accession>
<feature type="domain" description="Flavodoxin-like fold" evidence="7">
    <location>
        <begin position="4"/>
        <end position="198"/>
    </location>
</feature>
<dbReference type="PANTHER" id="PTHR43741">
    <property type="entry name" value="FMN-DEPENDENT NADH-AZOREDUCTASE 1"/>
    <property type="match status" value="1"/>
</dbReference>
<dbReference type="EC" id="1.6.5.-" evidence="6"/>
<keyword evidence="9" id="KW-1185">Reference proteome</keyword>
<comment type="subunit">
    <text evidence="6">Homodimer.</text>
</comment>
<keyword evidence="1 6" id="KW-0285">Flavoprotein</keyword>
<dbReference type="AlphaFoldDB" id="A0A6M8HSX4"/>
<dbReference type="RefSeq" id="WP_171833195.1">
    <property type="nucleotide sequence ID" value="NZ_CP053708.1"/>
</dbReference>
<keyword evidence="4 6" id="KW-0520">NAD</keyword>
<evidence type="ECO:0000256" key="5">
    <source>
        <dbReference type="ARBA" id="ARBA00048542"/>
    </source>
</evidence>
<evidence type="ECO:0000259" key="7">
    <source>
        <dbReference type="Pfam" id="PF02525"/>
    </source>
</evidence>
<sequence length="206" mass="22131">MPTLLNIQSSPRGNNSISRTLSDDFVTAWRVKHSGGRVILRDLADNTIPYVGVPWIAGIFLPADERSPEMRQALDISDELIAELFAADEILIGTPMYNFTVPANLKAWIDLVVRPRTTHSGPPERRGLVTGKTCKIIIASGGAYDEGLPAAASDYESGYLRRILGFIGVTDVEIILAGGTAAVSFGSTTVEEFVAKYRPAVLAAVG</sequence>
<feature type="binding site" evidence="6">
    <location>
        <position position="10"/>
    </location>
    <ligand>
        <name>FMN</name>
        <dbReference type="ChEBI" id="CHEBI:58210"/>
    </ligand>
</feature>
<dbReference type="EMBL" id="CP053708">
    <property type="protein sequence ID" value="QKE91281.1"/>
    <property type="molecule type" value="Genomic_DNA"/>
</dbReference>
<keyword evidence="2 6" id="KW-0288">FMN</keyword>
<evidence type="ECO:0000256" key="4">
    <source>
        <dbReference type="ARBA" id="ARBA00023027"/>
    </source>
</evidence>
<dbReference type="Pfam" id="PF02525">
    <property type="entry name" value="Flavodoxin_2"/>
    <property type="match status" value="1"/>
</dbReference>
<organism evidence="8 9">
    <name type="scientific">Lichenicola cladoniae</name>
    <dbReference type="NCBI Taxonomy" id="1484109"/>
    <lineage>
        <taxon>Bacteria</taxon>
        <taxon>Pseudomonadati</taxon>
        <taxon>Pseudomonadota</taxon>
        <taxon>Alphaproteobacteria</taxon>
        <taxon>Acetobacterales</taxon>
        <taxon>Acetobacteraceae</taxon>
        <taxon>Lichenicola</taxon>
    </lineage>
</organism>
<comment type="function">
    <text evidence="6">Quinone reductase that provides resistance to thiol-specific stress caused by electrophilic quinones.</text>
</comment>
<dbReference type="KEGG" id="lck:HN018_15605"/>
<dbReference type="GO" id="GO:0009055">
    <property type="term" value="F:electron transfer activity"/>
    <property type="evidence" value="ECO:0007669"/>
    <property type="project" value="UniProtKB-UniRule"/>
</dbReference>
<reference evidence="8 9" key="1">
    <citation type="journal article" date="2014" name="World J. Microbiol. Biotechnol.">
        <title>Biodiversity and physiological characteristics of Antarctic and Arctic lichens-associated bacteria.</title>
        <authorList>
            <person name="Lee Y.M."/>
            <person name="Kim E.H."/>
            <person name="Lee H.K."/>
            <person name="Hong S.G."/>
        </authorList>
    </citation>
    <scope>NUCLEOTIDE SEQUENCE [LARGE SCALE GENOMIC DNA]</scope>
    <source>
        <strain evidence="8 9">PAMC 26569</strain>
    </source>
</reference>
<evidence type="ECO:0000256" key="1">
    <source>
        <dbReference type="ARBA" id="ARBA00022630"/>
    </source>
</evidence>
<dbReference type="Gene3D" id="3.40.50.360">
    <property type="match status" value="1"/>
</dbReference>
<feature type="binding site" evidence="6">
    <location>
        <begin position="96"/>
        <end position="99"/>
    </location>
    <ligand>
        <name>FMN</name>
        <dbReference type="ChEBI" id="CHEBI:58210"/>
    </ligand>
</feature>
<dbReference type="InterPro" id="IPR003680">
    <property type="entry name" value="Flavodoxin_fold"/>
</dbReference>
<dbReference type="SUPFAM" id="SSF52218">
    <property type="entry name" value="Flavoproteins"/>
    <property type="match status" value="1"/>
</dbReference>
<comment type="catalytic activity">
    <reaction evidence="6">
        <text>2 a quinone + NADH + H(+) = 2 a 1,4-benzosemiquinone + NAD(+)</text>
        <dbReference type="Rhea" id="RHEA:65952"/>
        <dbReference type="ChEBI" id="CHEBI:15378"/>
        <dbReference type="ChEBI" id="CHEBI:57540"/>
        <dbReference type="ChEBI" id="CHEBI:57945"/>
        <dbReference type="ChEBI" id="CHEBI:132124"/>
        <dbReference type="ChEBI" id="CHEBI:134225"/>
    </reaction>
</comment>
<gene>
    <name evidence="6" type="primary">azoR</name>
    <name evidence="8" type="ORF">HN018_15605</name>
</gene>